<dbReference type="InterPro" id="IPR020630">
    <property type="entry name" value="THF_DH/CycHdrlase_cat_dom"/>
</dbReference>
<accession>A0AAF0XPG2</accession>
<dbReference type="Proteomes" id="UP000077755">
    <property type="component" value="Chromosome 8"/>
</dbReference>
<dbReference type="Gene3D" id="3.40.50.10860">
    <property type="entry name" value="Leucine Dehydrogenase, chain A, domain 1"/>
    <property type="match status" value="1"/>
</dbReference>
<dbReference type="InterPro" id="IPR046346">
    <property type="entry name" value="Aminoacid_DH-like_N_sf"/>
</dbReference>
<evidence type="ECO:0000256" key="7">
    <source>
        <dbReference type="ARBA" id="ARBA00023238"/>
    </source>
</evidence>
<evidence type="ECO:0000313" key="14">
    <source>
        <dbReference type="EMBL" id="WOH11788.1"/>
    </source>
</evidence>
<keyword evidence="6" id="KW-0560">Oxidoreductase</keyword>
<comment type="similarity">
    <text evidence="11">Belongs to the tetrahydrofolate dehydrogenase/cyclohydrolase family.</text>
</comment>
<comment type="subunit">
    <text evidence="2">Homodimer.</text>
</comment>
<dbReference type="InterPro" id="IPR000672">
    <property type="entry name" value="THF_DH/CycHdrlase"/>
</dbReference>
<dbReference type="AlphaFoldDB" id="A0AAF0XPG2"/>
<dbReference type="EMBL" id="CP093350">
    <property type="protein sequence ID" value="WOH11788.1"/>
    <property type="molecule type" value="Genomic_DNA"/>
</dbReference>
<keyword evidence="5" id="KW-0521">NADP</keyword>
<dbReference type="FunFam" id="3.40.50.720:FF:000006">
    <property type="entry name" value="Bifunctional protein FolD"/>
    <property type="match status" value="1"/>
</dbReference>
<evidence type="ECO:0000256" key="4">
    <source>
        <dbReference type="ARBA" id="ARBA00022801"/>
    </source>
</evidence>
<keyword evidence="8" id="KW-0511">Multifunctional enzyme</keyword>
<evidence type="ECO:0000313" key="15">
    <source>
        <dbReference type="Proteomes" id="UP000077755"/>
    </source>
</evidence>
<comment type="pathway">
    <text evidence="1">One-carbon metabolism; tetrahydrofolate interconversion.</text>
</comment>
<dbReference type="CDD" id="cd01080">
    <property type="entry name" value="NAD_bind_m-THF_DH_Cyclohyd"/>
    <property type="match status" value="1"/>
</dbReference>
<dbReference type="HAMAP" id="MF_01576">
    <property type="entry name" value="THF_DHG_CYH"/>
    <property type="match status" value="1"/>
</dbReference>
<reference evidence="14" key="1">
    <citation type="journal article" date="2016" name="Nat. Genet.">
        <title>A high-quality carrot genome assembly provides new insights into carotenoid accumulation and asterid genome evolution.</title>
        <authorList>
            <person name="Iorizzo M."/>
            <person name="Ellison S."/>
            <person name="Senalik D."/>
            <person name="Zeng P."/>
            <person name="Satapoomin P."/>
            <person name="Huang J."/>
            <person name="Bowman M."/>
            <person name="Iovene M."/>
            <person name="Sanseverino W."/>
            <person name="Cavagnaro P."/>
            <person name="Yildiz M."/>
            <person name="Macko-Podgorni A."/>
            <person name="Moranska E."/>
            <person name="Grzebelus E."/>
            <person name="Grzebelus D."/>
            <person name="Ashrafi H."/>
            <person name="Zheng Z."/>
            <person name="Cheng S."/>
            <person name="Spooner D."/>
            <person name="Van Deynze A."/>
            <person name="Simon P."/>
        </authorList>
    </citation>
    <scope>NUCLEOTIDE SEQUENCE</scope>
    <source>
        <tissue evidence="14">Leaf</tissue>
    </source>
</reference>
<evidence type="ECO:0000256" key="8">
    <source>
        <dbReference type="ARBA" id="ARBA00023268"/>
    </source>
</evidence>
<evidence type="ECO:0000256" key="1">
    <source>
        <dbReference type="ARBA" id="ARBA00004777"/>
    </source>
</evidence>
<feature type="domain" description="Tetrahydrofolate dehydrogenase/cyclohydrolase catalytic" evidence="12">
    <location>
        <begin position="6"/>
        <end position="96"/>
    </location>
</feature>
<evidence type="ECO:0000256" key="2">
    <source>
        <dbReference type="ARBA" id="ARBA00011738"/>
    </source>
</evidence>
<evidence type="ECO:0000259" key="13">
    <source>
        <dbReference type="Pfam" id="PF02882"/>
    </source>
</evidence>
<protein>
    <recommendedName>
        <fullName evidence="16">Methenyltetrahydrofolate cyclohydrolase</fullName>
    </recommendedName>
</protein>
<dbReference type="GO" id="GO:0035999">
    <property type="term" value="P:tetrahydrofolate interconversion"/>
    <property type="evidence" value="ECO:0007669"/>
    <property type="project" value="TreeGrafter"/>
</dbReference>
<comment type="function">
    <text evidence="10">Catalyzes the oxidation of 5,10-methylenetetrahydrofolate to 5,10-methenyltetrahydrofolate and then the hydrolysis of 5,10-methenyltetrahydrofolate to 10-formyltetrahydrofolate.</text>
</comment>
<dbReference type="Pfam" id="PF02882">
    <property type="entry name" value="THF_DHG_CYH_C"/>
    <property type="match status" value="1"/>
</dbReference>
<dbReference type="InterPro" id="IPR036291">
    <property type="entry name" value="NAD(P)-bd_dom_sf"/>
</dbReference>
<evidence type="ECO:0000256" key="11">
    <source>
        <dbReference type="ARBA" id="ARBA00061364"/>
    </source>
</evidence>
<dbReference type="PRINTS" id="PR00085">
    <property type="entry name" value="THFDHDRGNASE"/>
</dbReference>
<dbReference type="GO" id="GO:0004477">
    <property type="term" value="F:methenyltetrahydrofolate cyclohydrolase activity"/>
    <property type="evidence" value="ECO:0007669"/>
    <property type="project" value="TreeGrafter"/>
</dbReference>
<gene>
    <name evidence="14" type="ORF">DCAR_0831280</name>
</gene>
<dbReference type="SUPFAM" id="SSF53223">
    <property type="entry name" value="Aminoacid dehydrogenase-like, N-terminal domain"/>
    <property type="match status" value="1"/>
</dbReference>
<reference evidence="14" key="2">
    <citation type="submission" date="2022-03" db="EMBL/GenBank/DDBJ databases">
        <title>Draft title - Genomic analysis of global carrot germplasm unveils the trajectory of domestication and the origin of high carotenoid orange carrot.</title>
        <authorList>
            <person name="Iorizzo M."/>
            <person name="Ellison S."/>
            <person name="Senalik D."/>
            <person name="Macko-Podgorni A."/>
            <person name="Grzebelus D."/>
            <person name="Bostan H."/>
            <person name="Rolling W."/>
            <person name="Curaba J."/>
            <person name="Simon P."/>
        </authorList>
    </citation>
    <scope>NUCLEOTIDE SEQUENCE</scope>
    <source>
        <tissue evidence="14">Leaf</tissue>
    </source>
</reference>
<proteinExistence type="inferred from homology"/>
<evidence type="ECO:0000256" key="10">
    <source>
        <dbReference type="ARBA" id="ARBA00058319"/>
    </source>
</evidence>
<dbReference type="InterPro" id="IPR020631">
    <property type="entry name" value="THF_DH/CycHdrlase_NAD-bd_dom"/>
</dbReference>
<dbReference type="PANTHER" id="PTHR48099">
    <property type="entry name" value="C-1-TETRAHYDROFOLATE SYNTHASE, CYTOPLASMIC-RELATED"/>
    <property type="match status" value="1"/>
</dbReference>
<evidence type="ECO:0008006" key="16">
    <source>
        <dbReference type="Google" id="ProtNLM"/>
    </source>
</evidence>
<keyword evidence="15" id="KW-1185">Reference proteome</keyword>
<dbReference type="Pfam" id="PF00763">
    <property type="entry name" value="THF_DHG_CYH"/>
    <property type="match status" value="1"/>
</dbReference>
<sequence>MKNCIGKCPGLGIVLVGQRHDSHTFIRLKLRACHEVGIATFLKQLPEDCSQDEVYHVVSKLNDDPDVHGVIVQLPLPRHLNEDKVVEFVSPEKDVDGLHPLNIGMLAMGRDPFFIPCAPKACIELLLRQGIEITGSRVVVLGKSKISGLPISLLLQSHLATVSTLHAFTDNPEHVTRQADIVVSDVGNPNVVRGHWLKPGAIVIDMGATQVKDSSRQCGFRITGDVCYEEANKVVSAITPVPGGAGPVTISMLLSNTLESAKRAFRFG</sequence>
<evidence type="ECO:0000256" key="9">
    <source>
        <dbReference type="ARBA" id="ARBA00052194"/>
    </source>
</evidence>
<keyword evidence="4" id="KW-0378">Hydrolase</keyword>
<dbReference type="Gene3D" id="3.40.50.720">
    <property type="entry name" value="NAD(P)-binding Rossmann-like Domain"/>
    <property type="match status" value="1"/>
</dbReference>
<dbReference type="GO" id="GO:0009853">
    <property type="term" value="P:photorespiration"/>
    <property type="evidence" value="ECO:0007669"/>
    <property type="project" value="UniProtKB-KW"/>
</dbReference>
<name>A0AAF0XPG2_DAUCS</name>
<dbReference type="SUPFAM" id="SSF51735">
    <property type="entry name" value="NAD(P)-binding Rossmann-fold domains"/>
    <property type="match status" value="1"/>
</dbReference>
<dbReference type="GO" id="GO:0004488">
    <property type="term" value="F:methylenetetrahydrofolate dehydrogenase (NADP+) activity"/>
    <property type="evidence" value="ECO:0007669"/>
    <property type="project" value="UniProtKB-EC"/>
</dbReference>
<dbReference type="GO" id="GO:0005829">
    <property type="term" value="C:cytosol"/>
    <property type="evidence" value="ECO:0007669"/>
    <property type="project" value="TreeGrafter"/>
</dbReference>
<keyword evidence="3" id="KW-0554">One-carbon metabolism</keyword>
<comment type="catalytic activity">
    <reaction evidence="9">
        <text>(6R)-5,10-methylene-5,6,7,8-tetrahydrofolate + NADP(+) = (6R)-5,10-methenyltetrahydrofolate + NADPH</text>
        <dbReference type="Rhea" id="RHEA:22812"/>
        <dbReference type="ChEBI" id="CHEBI:15636"/>
        <dbReference type="ChEBI" id="CHEBI:57455"/>
        <dbReference type="ChEBI" id="CHEBI:57783"/>
        <dbReference type="ChEBI" id="CHEBI:58349"/>
        <dbReference type="EC" id="1.5.1.5"/>
    </reaction>
</comment>
<evidence type="ECO:0000256" key="3">
    <source>
        <dbReference type="ARBA" id="ARBA00022563"/>
    </source>
</evidence>
<evidence type="ECO:0000259" key="12">
    <source>
        <dbReference type="Pfam" id="PF00763"/>
    </source>
</evidence>
<keyword evidence="7" id="KW-0601">Photorespiration</keyword>
<evidence type="ECO:0000256" key="5">
    <source>
        <dbReference type="ARBA" id="ARBA00022857"/>
    </source>
</evidence>
<feature type="domain" description="Tetrahydrofolate dehydrogenase/cyclohydrolase NAD(P)-binding" evidence="13">
    <location>
        <begin position="116"/>
        <end position="264"/>
    </location>
</feature>
<evidence type="ECO:0000256" key="6">
    <source>
        <dbReference type="ARBA" id="ARBA00023002"/>
    </source>
</evidence>
<dbReference type="PANTHER" id="PTHR48099:SF13">
    <property type="entry name" value="METHYLENETETRAHYDROFOLATE DEHYDROGENASE"/>
    <property type="match status" value="1"/>
</dbReference>
<organism evidence="14 15">
    <name type="scientific">Daucus carota subsp. sativus</name>
    <name type="common">Carrot</name>
    <dbReference type="NCBI Taxonomy" id="79200"/>
    <lineage>
        <taxon>Eukaryota</taxon>
        <taxon>Viridiplantae</taxon>
        <taxon>Streptophyta</taxon>
        <taxon>Embryophyta</taxon>
        <taxon>Tracheophyta</taxon>
        <taxon>Spermatophyta</taxon>
        <taxon>Magnoliopsida</taxon>
        <taxon>eudicotyledons</taxon>
        <taxon>Gunneridae</taxon>
        <taxon>Pentapetalae</taxon>
        <taxon>asterids</taxon>
        <taxon>campanulids</taxon>
        <taxon>Apiales</taxon>
        <taxon>Apiaceae</taxon>
        <taxon>Apioideae</taxon>
        <taxon>Scandiceae</taxon>
        <taxon>Daucinae</taxon>
        <taxon>Daucus</taxon>
        <taxon>Daucus sect. Daucus</taxon>
    </lineage>
</organism>
<dbReference type="FunFam" id="3.40.50.10860:FF:000005">
    <property type="entry name" value="C-1-tetrahydrofolate synthase, cytoplasmic, putative"/>
    <property type="match status" value="1"/>
</dbReference>